<dbReference type="GO" id="GO:0031048">
    <property type="term" value="P:regulatory ncRNA-mediated heterochromatin formation"/>
    <property type="evidence" value="ECO:0007669"/>
    <property type="project" value="TreeGrafter"/>
</dbReference>
<evidence type="ECO:0000256" key="4">
    <source>
        <dbReference type="ARBA" id="ARBA00023242"/>
    </source>
</evidence>
<dbReference type="GO" id="GO:0071013">
    <property type="term" value="C:catalytic step 2 spliceosome"/>
    <property type="evidence" value="ECO:0007669"/>
    <property type="project" value="TreeGrafter"/>
</dbReference>
<evidence type="ECO:0000256" key="5">
    <source>
        <dbReference type="SAM" id="MobiDB-lite"/>
    </source>
</evidence>
<dbReference type="eggNOG" id="KOG1972">
    <property type="taxonomic scope" value="Eukaryota"/>
</dbReference>
<dbReference type="InterPro" id="IPR011990">
    <property type="entry name" value="TPR-like_helical_dom_sf"/>
</dbReference>
<comment type="subcellular location">
    <subcellularLocation>
        <location evidence="1">Nucleus</location>
    </subcellularLocation>
</comment>
<dbReference type="KEGG" id="cci:CC1G_01722"/>
<dbReference type="RefSeq" id="XP_001829042.2">
    <property type="nucleotide sequence ID" value="XM_001828990.2"/>
</dbReference>
<keyword evidence="7" id="KW-1185">Reference proteome</keyword>
<dbReference type="AlphaFoldDB" id="A8N2K5"/>
<feature type="compositionally biased region" description="Basic and acidic residues" evidence="5">
    <location>
        <begin position="13"/>
        <end position="41"/>
    </location>
</feature>
<dbReference type="InParanoid" id="A8N2K5"/>
<organism evidence="6 7">
    <name type="scientific">Coprinopsis cinerea (strain Okayama-7 / 130 / ATCC MYA-4618 / FGSC 9003)</name>
    <name type="common">Inky cap fungus</name>
    <name type="synonym">Hormographiella aspergillata</name>
    <dbReference type="NCBI Taxonomy" id="240176"/>
    <lineage>
        <taxon>Eukaryota</taxon>
        <taxon>Fungi</taxon>
        <taxon>Dikarya</taxon>
        <taxon>Basidiomycota</taxon>
        <taxon>Agaricomycotina</taxon>
        <taxon>Agaricomycetes</taxon>
        <taxon>Agaricomycetidae</taxon>
        <taxon>Agaricales</taxon>
        <taxon>Agaricineae</taxon>
        <taxon>Psathyrellaceae</taxon>
        <taxon>Coprinopsis</taxon>
    </lineage>
</organism>
<protein>
    <recommendedName>
        <fullName evidence="8">DUF1740-domain-containing protein</fullName>
    </recommendedName>
</protein>
<keyword evidence="3" id="KW-0677">Repeat</keyword>
<accession>A8N2K5</accession>
<dbReference type="Proteomes" id="UP000001861">
    <property type="component" value="Unassembled WGS sequence"/>
</dbReference>
<dbReference type="PANTHER" id="PTHR13471">
    <property type="entry name" value="TETRATRICOPEPTIDE-LIKE HELICAL"/>
    <property type="match status" value="1"/>
</dbReference>
<feature type="compositionally biased region" description="Acidic residues" evidence="5">
    <location>
        <begin position="244"/>
        <end position="262"/>
    </location>
</feature>
<evidence type="ECO:0000256" key="2">
    <source>
        <dbReference type="ARBA" id="ARBA00009265"/>
    </source>
</evidence>
<dbReference type="PANTHER" id="PTHR13471:SF0">
    <property type="entry name" value="NUCLEAR EXOSOME REGULATOR NRDE2"/>
    <property type="match status" value="1"/>
</dbReference>
<feature type="region of interest" description="Disordered" evidence="5">
    <location>
        <begin position="218"/>
        <end position="266"/>
    </location>
</feature>
<name>A8N2K5_COPC7</name>
<feature type="compositionally biased region" description="Basic residues" evidence="5">
    <location>
        <begin position="42"/>
        <end position="53"/>
    </location>
</feature>
<feature type="compositionally biased region" description="Basic and acidic residues" evidence="5">
    <location>
        <begin position="223"/>
        <end position="238"/>
    </location>
</feature>
<keyword evidence="4" id="KW-0539">Nucleus</keyword>
<dbReference type="Gene3D" id="1.25.40.10">
    <property type="entry name" value="Tetratricopeptide repeat domain"/>
    <property type="match status" value="2"/>
</dbReference>
<feature type="region of interest" description="Disordered" evidence="5">
    <location>
        <begin position="1"/>
        <end position="106"/>
    </location>
</feature>
<dbReference type="OrthoDB" id="297219at2759"/>
<feature type="compositionally biased region" description="Basic and acidic residues" evidence="5">
    <location>
        <begin position="54"/>
        <end position="100"/>
    </location>
</feature>
<dbReference type="InterPro" id="IPR003107">
    <property type="entry name" value="HAT"/>
</dbReference>
<evidence type="ECO:0000313" key="7">
    <source>
        <dbReference type="Proteomes" id="UP000001861"/>
    </source>
</evidence>
<evidence type="ECO:0000256" key="1">
    <source>
        <dbReference type="ARBA" id="ARBA00004123"/>
    </source>
</evidence>
<dbReference type="STRING" id="240176.A8N2K5"/>
<evidence type="ECO:0000313" key="6">
    <source>
        <dbReference type="EMBL" id="EAU92677.2"/>
    </source>
</evidence>
<gene>
    <name evidence="6" type="ORF">CC1G_01722</name>
</gene>
<evidence type="ECO:0008006" key="8">
    <source>
        <dbReference type="Google" id="ProtNLM"/>
    </source>
</evidence>
<dbReference type="EMBL" id="AACS02000001">
    <property type="protein sequence ID" value="EAU92677.2"/>
    <property type="molecule type" value="Genomic_DNA"/>
</dbReference>
<dbReference type="SUPFAM" id="SSF48452">
    <property type="entry name" value="TPR-like"/>
    <property type="match status" value="1"/>
</dbReference>
<dbReference type="SMART" id="SM00386">
    <property type="entry name" value="HAT"/>
    <property type="match status" value="4"/>
</dbReference>
<dbReference type="FunCoup" id="A8N2K5">
    <property type="interactions" value="273"/>
</dbReference>
<dbReference type="GeneID" id="6005468"/>
<dbReference type="GO" id="GO:1902369">
    <property type="term" value="P:negative regulation of RNA catabolic process"/>
    <property type="evidence" value="ECO:0007669"/>
    <property type="project" value="TreeGrafter"/>
</dbReference>
<sequence>MSIHVPSFASFPDFDRENSREPEPSSSKPIRDSESKKERRRDERRRRSHSRSPSRREKGGDRDKDRHWKREKEKHKSRDRDEEKRRRREEKKSRHEERAANEVIGSPAPIEDTSYRLFFSDRKPDKLNVVYGGLHQGDVPKYRMVAGGRRVLGLPPAFVVVRRVGNGIEIGLSGSKKMSGISDSRTKSLLALPPTRHLARVEQPDRYPEIDGVIRLPSRRAKSAPEDTYRSITRHEEGESSASDIEDYDSHEEDEDSQDEGISETSYQTHLRNLESRLATQPDSIATWLALLDHTLSTVPTTSKNATRARCDIAVSLLSRAFSAHPANASSTILRIKYLKAGEEIWQVGQLAEEWEKALKLGGIEIWMEWLEWRSRQGKLEFTTLIDDAGRALAAFGEHDEDQFAKLRIFWRIVVATRNAGYTERAFAMLQAQCELTFNLPDPLIGSSFEQQLDELEEFWESETPRIGEEQASGWRLWYDSGKPEWQQTHESASAPPEPLDLDPYRQWAAQESAADKMQMLPSRASMGSDDLDPYSTILFSDIRPVLIKLESRPSKVALRLIFLSFLGLHIPGFSLSLSHDQNINWDDRWSLGVLCAPTYLEAIFPGESSSRAVLAESVSGVIVGREKEYRDAFGPVKQWAFGVFHPLDVYVTTKRVTRQRLWNSTDVSAVDIRQVRRIFSQLRKTDDDHMWDSWALAFEAALNVKNALKLSKAFLSVPKATLEYWSAHAQLERIHGKLDGARKVYQTLLVASKTPRTQPGCSQMWWNWAEMEWLSGSNDQALNVILQSAGVSKVSDVGLLRARQSLREAVDSTSDLVDKETWLKMFALLELLRGAEIETVLSIFDGQVETTANGCARERLTLTALLFVYHHRVVLNNSGPPALLRERAASALQQYPSNSVVLGIFLEAEKGQGIWGRVRNVVGGGDNMAKDVSKVLQEVWVGGWEKGRWASEVERARSALAAAVEHERTRSSAIIWRAYLELEIRAGKLKDAKKLLFRAVSECPFVKGSVLQAMCLVSSSNNETDIYLLAFGPMRSVFDSRELQSLADLMAERGLRLRQELHGAVEPLEDHVEDNSGDEDEIFDRARELRRLMPYH</sequence>
<comment type="caution">
    <text evidence="6">The sequence shown here is derived from an EMBL/GenBank/DDBJ whole genome shotgun (WGS) entry which is preliminary data.</text>
</comment>
<proteinExistence type="inferred from homology"/>
<evidence type="ECO:0000256" key="3">
    <source>
        <dbReference type="ARBA" id="ARBA00022737"/>
    </source>
</evidence>
<dbReference type="OMA" id="MRDKELH"/>
<dbReference type="InterPro" id="IPR013633">
    <property type="entry name" value="NRDE-2"/>
</dbReference>
<comment type="similarity">
    <text evidence="2">Belongs to the NRDE2 family.</text>
</comment>
<dbReference type="Pfam" id="PF08424">
    <property type="entry name" value="NRDE-2"/>
    <property type="match status" value="1"/>
</dbReference>
<dbReference type="HOGENOM" id="CLU_007550_0_0_1"/>
<dbReference type="VEuPathDB" id="FungiDB:CC1G_01722"/>
<reference evidence="6 7" key="1">
    <citation type="journal article" date="2010" name="Proc. Natl. Acad. Sci. U.S.A.">
        <title>Insights into evolution of multicellular fungi from the assembled chromosomes of the mushroom Coprinopsis cinerea (Coprinus cinereus).</title>
        <authorList>
            <person name="Stajich J.E."/>
            <person name="Wilke S.K."/>
            <person name="Ahren D."/>
            <person name="Au C.H."/>
            <person name="Birren B.W."/>
            <person name="Borodovsky M."/>
            <person name="Burns C."/>
            <person name="Canback B."/>
            <person name="Casselton L.A."/>
            <person name="Cheng C.K."/>
            <person name="Deng J."/>
            <person name="Dietrich F.S."/>
            <person name="Fargo D.C."/>
            <person name="Farman M.L."/>
            <person name="Gathman A.C."/>
            <person name="Goldberg J."/>
            <person name="Guigo R."/>
            <person name="Hoegger P.J."/>
            <person name="Hooker J.B."/>
            <person name="Huggins A."/>
            <person name="James T.Y."/>
            <person name="Kamada T."/>
            <person name="Kilaru S."/>
            <person name="Kodira C."/>
            <person name="Kues U."/>
            <person name="Kupfer D."/>
            <person name="Kwan H.S."/>
            <person name="Lomsadze A."/>
            <person name="Li W."/>
            <person name="Lilly W.W."/>
            <person name="Ma L.J."/>
            <person name="Mackey A.J."/>
            <person name="Manning G."/>
            <person name="Martin F."/>
            <person name="Muraguchi H."/>
            <person name="Natvig D.O."/>
            <person name="Palmerini H."/>
            <person name="Ramesh M.A."/>
            <person name="Rehmeyer C.J."/>
            <person name="Roe B.A."/>
            <person name="Shenoy N."/>
            <person name="Stanke M."/>
            <person name="Ter-Hovhannisyan V."/>
            <person name="Tunlid A."/>
            <person name="Velagapudi R."/>
            <person name="Vision T.J."/>
            <person name="Zeng Q."/>
            <person name="Zolan M.E."/>
            <person name="Pukkila P.J."/>
        </authorList>
    </citation>
    <scope>NUCLEOTIDE SEQUENCE [LARGE SCALE GENOMIC DNA]</scope>
    <source>
        <strain evidence="7">Okayama-7 / 130 / ATCC MYA-4618 / FGSC 9003</strain>
    </source>
</reference>
<dbReference type="GO" id="GO:0006396">
    <property type="term" value="P:RNA processing"/>
    <property type="evidence" value="ECO:0007669"/>
    <property type="project" value="InterPro"/>
</dbReference>